<evidence type="ECO:0000256" key="1">
    <source>
        <dbReference type="SAM" id="SignalP"/>
    </source>
</evidence>
<reference evidence="2 3" key="1">
    <citation type="submission" date="2021-08" db="EMBL/GenBank/DDBJ databases">
        <title>Stenotrophomonas forensis sp. nov., isolated from contaminated viral transport media.</title>
        <authorList>
            <person name="Nguyen S.V."/>
            <person name="Edwards D."/>
            <person name="Scott S."/>
            <person name="Doss J."/>
            <person name="Merid S."/>
            <person name="Zelaya E."/>
            <person name="Maza C."/>
            <person name="Mann M."/>
            <person name="Hamilton B."/>
            <person name="Blackwell R."/>
            <person name="Tran A."/>
            <person name="Hauser J."/>
        </authorList>
    </citation>
    <scope>NUCLEOTIDE SEQUENCE [LARGE SCALE GENOMIC DNA]</scope>
    <source>
        <strain evidence="2 3">DFS-20110405</strain>
    </source>
</reference>
<feature type="signal peptide" evidence="1">
    <location>
        <begin position="1"/>
        <end position="28"/>
    </location>
</feature>
<accession>A0ABY7XU09</accession>
<dbReference type="Proteomes" id="UP001216828">
    <property type="component" value="Chromosome"/>
</dbReference>
<proteinExistence type="predicted"/>
<evidence type="ECO:0000313" key="2">
    <source>
        <dbReference type="EMBL" id="WDM61763.1"/>
    </source>
</evidence>
<name>A0ABY7XU09_9GAMM</name>
<feature type="chain" id="PRO_5047313096" description="Lipoprotein" evidence="1">
    <location>
        <begin position="29"/>
        <end position="180"/>
    </location>
</feature>
<dbReference type="RefSeq" id="WP_274510409.1">
    <property type="nucleotide sequence ID" value="NZ_CP082270.1"/>
</dbReference>
<organism evidence="2 3">
    <name type="scientific">Stenotrophomonas forensis</name>
    <dbReference type="NCBI Taxonomy" id="2871169"/>
    <lineage>
        <taxon>Bacteria</taxon>
        <taxon>Pseudomonadati</taxon>
        <taxon>Pseudomonadota</taxon>
        <taxon>Gammaproteobacteria</taxon>
        <taxon>Lysobacterales</taxon>
        <taxon>Lysobacteraceae</taxon>
        <taxon>Stenotrophomonas</taxon>
        <taxon>Stenotrophomonas maltophilia group</taxon>
    </lineage>
</organism>
<evidence type="ECO:0008006" key="4">
    <source>
        <dbReference type="Google" id="ProtNLM"/>
    </source>
</evidence>
<sequence length="180" mass="19872">MGMVMDRFWGKRLAAFCVAVGLSFSAQAQQDTSSILSRLLQCQLTHRELDAFTGRIAAGDLADFTQSDAGVGAALMLWKTRTSTTAWGESSSLVHVSGRQEMLLAIPVPIGEEMARGMSIAKRIGRMSSRWNAEAMEREHGWKGLNLYRTLPDNRHIRLIVDLSYSPGWVTVGCTYGEMS</sequence>
<keyword evidence="1" id="KW-0732">Signal</keyword>
<protein>
    <recommendedName>
        <fullName evidence="4">Lipoprotein</fullName>
    </recommendedName>
</protein>
<keyword evidence="3" id="KW-1185">Reference proteome</keyword>
<evidence type="ECO:0000313" key="3">
    <source>
        <dbReference type="Proteomes" id="UP001216828"/>
    </source>
</evidence>
<dbReference type="EMBL" id="CP082270">
    <property type="protein sequence ID" value="WDM61763.1"/>
    <property type="molecule type" value="Genomic_DNA"/>
</dbReference>
<gene>
    <name evidence="2" type="ORF">K5L94_11390</name>
</gene>